<keyword evidence="4" id="KW-1185">Reference proteome</keyword>
<protein>
    <submittedName>
        <fullName evidence="3">Uncharacterized protein</fullName>
    </submittedName>
</protein>
<dbReference type="PANTHER" id="PTHR37740">
    <property type="entry name" value="OS02G0193500 PROTEIN"/>
    <property type="match status" value="1"/>
</dbReference>
<comment type="caution">
    <text evidence="3">The sequence shown here is derived from an EMBL/GenBank/DDBJ whole genome shotgun (WGS) entry which is preliminary data.</text>
</comment>
<keyword evidence="1" id="KW-0175">Coiled coil</keyword>
<evidence type="ECO:0000313" key="4">
    <source>
        <dbReference type="Proteomes" id="UP001454036"/>
    </source>
</evidence>
<name>A0AAV3PK42_LITER</name>
<evidence type="ECO:0000256" key="2">
    <source>
        <dbReference type="SAM" id="MobiDB-lite"/>
    </source>
</evidence>
<organism evidence="3 4">
    <name type="scientific">Lithospermum erythrorhizon</name>
    <name type="common">Purple gromwell</name>
    <name type="synonym">Lithospermum officinale var. erythrorhizon</name>
    <dbReference type="NCBI Taxonomy" id="34254"/>
    <lineage>
        <taxon>Eukaryota</taxon>
        <taxon>Viridiplantae</taxon>
        <taxon>Streptophyta</taxon>
        <taxon>Embryophyta</taxon>
        <taxon>Tracheophyta</taxon>
        <taxon>Spermatophyta</taxon>
        <taxon>Magnoliopsida</taxon>
        <taxon>eudicotyledons</taxon>
        <taxon>Gunneridae</taxon>
        <taxon>Pentapetalae</taxon>
        <taxon>asterids</taxon>
        <taxon>lamiids</taxon>
        <taxon>Boraginales</taxon>
        <taxon>Boraginaceae</taxon>
        <taxon>Boraginoideae</taxon>
        <taxon>Lithospermeae</taxon>
        <taxon>Lithospermum</taxon>
    </lineage>
</organism>
<feature type="region of interest" description="Disordered" evidence="2">
    <location>
        <begin position="1"/>
        <end position="79"/>
    </location>
</feature>
<accession>A0AAV3PK42</accession>
<feature type="coiled-coil region" evidence="1">
    <location>
        <begin position="95"/>
        <end position="129"/>
    </location>
</feature>
<dbReference type="Proteomes" id="UP001454036">
    <property type="component" value="Unassembled WGS sequence"/>
</dbReference>
<reference evidence="3 4" key="1">
    <citation type="submission" date="2024-01" db="EMBL/GenBank/DDBJ databases">
        <title>The complete chloroplast genome sequence of Lithospermum erythrorhizon: insights into the phylogenetic relationship among Boraginaceae species and the maternal lineages of purple gromwells.</title>
        <authorList>
            <person name="Okada T."/>
            <person name="Watanabe K."/>
        </authorList>
    </citation>
    <scope>NUCLEOTIDE SEQUENCE [LARGE SCALE GENOMIC DNA]</scope>
</reference>
<proteinExistence type="predicted"/>
<dbReference type="EMBL" id="BAABME010001899">
    <property type="protein sequence ID" value="GAA0152035.1"/>
    <property type="molecule type" value="Genomic_DNA"/>
</dbReference>
<gene>
    <name evidence="3" type="ORF">LIER_10617</name>
</gene>
<sequence length="143" mass="15979">MLDSQKALSSKLKKKISTKQKALGIQGDNMKRALDWKSPPVQMVQKVSRSSLQDEASPSSQQPERSNSDSLPDYSTSGDDYRALRRKYLLLEEESFGVGNELKEAEDDMKTLEEEKLALLDELVVLEGLVKPSDIPSQGQKSH</sequence>
<dbReference type="AlphaFoldDB" id="A0AAV3PK42"/>
<evidence type="ECO:0000313" key="3">
    <source>
        <dbReference type="EMBL" id="GAA0152035.1"/>
    </source>
</evidence>
<feature type="compositionally biased region" description="Low complexity" evidence="2">
    <location>
        <begin position="1"/>
        <end position="10"/>
    </location>
</feature>
<evidence type="ECO:0000256" key="1">
    <source>
        <dbReference type="SAM" id="Coils"/>
    </source>
</evidence>
<dbReference type="PANTHER" id="PTHR37740:SF1">
    <property type="entry name" value="OS02G0193500 PROTEIN"/>
    <property type="match status" value="1"/>
</dbReference>
<feature type="compositionally biased region" description="Polar residues" evidence="2">
    <location>
        <begin position="45"/>
        <end position="78"/>
    </location>
</feature>